<dbReference type="Proteomes" id="UP000622405">
    <property type="component" value="Unassembled WGS sequence"/>
</dbReference>
<dbReference type="CDD" id="cd00085">
    <property type="entry name" value="HNHc"/>
    <property type="match status" value="1"/>
</dbReference>
<proteinExistence type="predicted"/>
<dbReference type="RefSeq" id="WP_186895572.1">
    <property type="nucleotide sequence ID" value="NZ_WJBE01000031.1"/>
</dbReference>
<keyword evidence="2" id="KW-0255">Endonuclease</keyword>
<name>A0ABR6Z218_9FIRM</name>
<dbReference type="GO" id="GO:0004519">
    <property type="term" value="F:endonuclease activity"/>
    <property type="evidence" value="ECO:0007669"/>
    <property type="project" value="UniProtKB-KW"/>
</dbReference>
<dbReference type="Pfam" id="PF01844">
    <property type="entry name" value="HNH"/>
    <property type="match status" value="1"/>
</dbReference>
<feature type="domain" description="HNH nuclease" evidence="1">
    <location>
        <begin position="17"/>
        <end position="72"/>
    </location>
</feature>
<dbReference type="SUPFAM" id="SSF52540">
    <property type="entry name" value="P-loop containing nucleoside triphosphate hydrolases"/>
    <property type="match status" value="1"/>
</dbReference>
<organism evidence="2 3">
    <name type="scientific">Acetobacterium malicum</name>
    <dbReference type="NCBI Taxonomy" id="52692"/>
    <lineage>
        <taxon>Bacteria</taxon>
        <taxon>Bacillati</taxon>
        <taxon>Bacillota</taxon>
        <taxon>Clostridia</taxon>
        <taxon>Eubacteriales</taxon>
        <taxon>Eubacteriaceae</taxon>
        <taxon>Acetobacterium</taxon>
    </lineage>
</organism>
<keyword evidence="2" id="KW-0378">Hydrolase</keyword>
<accession>A0ABR6Z218</accession>
<comment type="caution">
    <text evidence="2">The sequence shown here is derived from an EMBL/GenBank/DDBJ whole genome shotgun (WGS) entry which is preliminary data.</text>
</comment>
<evidence type="ECO:0000259" key="1">
    <source>
        <dbReference type="SMART" id="SM00507"/>
    </source>
</evidence>
<dbReference type="InterPro" id="IPR027417">
    <property type="entry name" value="P-loop_NTPase"/>
</dbReference>
<dbReference type="InterPro" id="IPR002711">
    <property type="entry name" value="HNH"/>
</dbReference>
<sequence length="243" mass="28229">MAGAFAKRIYSSKRWISKRDYIFQKRFGICERCGRPGEEVHHRIYLTPENIHDPEIVYGEDNLELLCRDCHFDEHRKTNPLGDNFKRRVRMTNNGVYFDDAGNPQPVKRWLVCGAPASGKTTYVMEHMDHGDLVIDFDLLGQALSLQSKDGLPDNLVETVASVRDHLYQLVETEKIDARNIWIIASLPKQNERELIAERLKASIIAIDMDYETCLGRSMLDDSRKDKELQKQIITRYFRNRKG</sequence>
<dbReference type="EMBL" id="WJBE01000031">
    <property type="protein sequence ID" value="MBC3901539.1"/>
    <property type="molecule type" value="Genomic_DNA"/>
</dbReference>
<dbReference type="InterPro" id="IPR003615">
    <property type="entry name" value="HNH_nuc"/>
</dbReference>
<keyword evidence="3" id="KW-1185">Reference proteome</keyword>
<dbReference type="Gene3D" id="3.40.50.300">
    <property type="entry name" value="P-loop containing nucleotide triphosphate hydrolases"/>
    <property type="match status" value="1"/>
</dbReference>
<protein>
    <submittedName>
        <fullName evidence="2">HNH endonuclease</fullName>
    </submittedName>
</protein>
<reference evidence="2 3" key="1">
    <citation type="journal article" date="2020" name="mSystems">
        <title>Defining Genomic and Predicted Metabolic Features of the Acetobacterium Genus.</title>
        <authorList>
            <person name="Ross D.E."/>
            <person name="Marshall C.W."/>
            <person name="Gulliver D."/>
            <person name="May H.D."/>
            <person name="Norman R.S."/>
        </authorList>
    </citation>
    <scope>NUCLEOTIDE SEQUENCE [LARGE SCALE GENOMIC DNA]</scope>
    <source>
        <strain evidence="2 3">DSM 4132</strain>
    </source>
</reference>
<evidence type="ECO:0000313" key="3">
    <source>
        <dbReference type="Proteomes" id="UP000622405"/>
    </source>
</evidence>
<keyword evidence="2" id="KW-0540">Nuclease</keyword>
<evidence type="ECO:0000313" key="2">
    <source>
        <dbReference type="EMBL" id="MBC3901539.1"/>
    </source>
</evidence>
<gene>
    <name evidence="2" type="ORF">GH811_18225</name>
</gene>
<dbReference type="SMART" id="SM00507">
    <property type="entry name" value="HNHc"/>
    <property type="match status" value="1"/>
</dbReference>